<dbReference type="STRING" id="765440.A0A0C3F0D2"/>
<dbReference type="EMBL" id="KN833082">
    <property type="protein sequence ID" value="KIM73436.1"/>
    <property type="molecule type" value="Genomic_DNA"/>
</dbReference>
<dbReference type="Proteomes" id="UP000054166">
    <property type="component" value="Unassembled WGS sequence"/>
</dbReference>
<dbReference type="InParanoid" id="A0A0C3F0D2"/>
<feature type="region of interest" description="Disordered" evidence="1">
    <location>
        <begin position="276"/>
        <end position="304"/>
    </location>
</feature>
<feature type="compositionally biased region" description="Low complexity" evidence="1">
    <location>
        <begin position="278"/>
        <end position="287"/>
    </location>
</feature>
<reference evidence="2 3" key="1">
    <citation type="submission" date="2014-04" db="EMBL/GenBank/DDBJ databases">
        <authorList>
            <consortium name="DOE Joint Genome Institute"/>
            <person name="Kuo A."/>
            <person name="Tarkka M."/>
            <person name="Buscot F."/>
            <person name="Kohler A."/>
            <person name="Nagy L.G."/>
            <person name="Floudas D."/>
            <person name="Copeland A."/>
            <person name="Barry K.W."/>
            <person name="Cichocki N."/>
            <person name="Veneault-Fourrey C."/>
            <person name="LaButti K."/>
            <person name="Lindquist E.A."/>
            <person name="Lipzen A."/>
            <person name="Lundell T."/>
            <person name="Morin E."/>
            <person name="Murat C."/>
            <person name="Sun H."/>
            <person name="Tunlid A."/>
            <person name="Henrissat B."/>
            <person name="Grigoriev I.V."/>
            <person name="Hibbett D.S."/>
            <person name="Martin F."/>
            <person name="Nordberg H.P."/>
            <person name="Cantor M.N."/>
            <person name="Hua S.X."/>
        </authorList>
    </citation>
    <scope>NUCLEOTIDE SEQUENCE [LARGE SCALE GENOMIC DNA]</scope>
    <source>
        <strain evidence="2 3">F 1598</strain>
    </source>
</reference>
<protein>
    <submittedName>
        <fullName evidence="2">Uncharacterized protein</fullName>
    </submittedName>
</protein>
<evidence type="ECO:0000313" key="2">
    <source>
        <dbReference type="EMBL" id="KIM73436.1"/>
    </source>
</evidence>
<organism evidence="2 3">
    <name type="scientific">Piloderma croceum (strain F 1598)</name>
    <dbReference type="NCBI Taxonomy" id="765440"/>
    <lineage>
        <taxon>Eukaryota</taxon>
        <taxon>Fungi</taxon>
        <taxon>Dikarya</taxon>
        <taxon>Basidiomycota</taxon>
        <taxon>Agaricomycotina</taxon>
        <taxon>Agaricomycetes</taxon>
        <taxon>Agaricomycetidae</taxon>
        <taxon>Atheliales</taxon>
        <taxon>Atheliaceae</taxon>
        <taxon>Piloderma</taxon>
    </lineage>
</organism>
<dbReference type="OrthoDB" id="5314275at2759"/>
<feature type="compositionally biased region" description="Basic residues" evidence="1">
    <location>
        <begin position="295"/>
        <end position="304"/>
    </location>
</feature>
<dbReference type="HOGENOM" id="CLU_1001358_0_0_1"/>
<name>A0A0C3F0D2_PILCF</name>
<proteinExistence type="predicted"/>
<feature type="compositionally biased region" description="Polar residues" evidence="1">
    <location>
        <begin position="23"/>
        <end position="37"/>
    </location>
</feature>
<feature type="region of interest" description="Disordered" evidence="1">
    <location>
        <begin position="1"/>
        <end position="68"/>
    </location>
</feature>
<gene>
    <name evidence="2" type="ORF">PILCRDRAFT_15232</name>
</gene>
<sequence>MNHEKSNNPFLRGSSRGYAPNADYSSSMGDSTQQHTYSPPIGPPPQNSFCPKQLPPAYDSALNTDTRSPEFDVKSERMNAPYNYPTRHEAIERPFGYASAQSSRGDLAEYSQYTSSRPPTLPSRNLCPSVQNSYSNRSPPTYLISYSTSLSDGFPVVPPPSMMQPHPFTSHDVGEADWSRFLGELKQNATLSGGERLAPIGASLVVPNFIGGMIVSRAVRMAVQYNKKNLVGELVDSWNQSYFHPRGLDVILTKGQDRLDSGHGFVPGLDPQIEQMAPSLPLPSSSSGYREDRRARRRERKQIKRQNRLQGLGLGGDANRYRLFVVCI</sequence>
<evidence type="ECO:0000256" key="1">
    <source>
        <dbReference type="SAM" id="MobiDB-lite"/>
    </source>
</evidence>
<evidence type="ECO:0000313" key="3">
    <source>
        <dbReference type="Proteomes" id="UP000054166"/>
    </source>
</evidence>
<accession>A0A0C3F0D2</accession>
<reference evidence="3" key="2">
    <citation type="submission" date="2015-01" db="EMBL/GenBank/DDBJ databases">
        <title>Evolutionary Origins and Diversification of the Mycorrhizal Mutualists.</title>
        <authorList>
            <consortium name="DOE Joint Genome Institute"/>
            <consortium name="Mycorrhizal Genomics Consortium"/>
            <person name="Kohler A."/>
            <person name="Kuo A."/>
            <person name="Nagy L.G."/>
            <person name="Floudas D."/>
            <person name="Copeland A."/>
            <person name="Barry K.W."/>
            <person name="Cichocki N."/>
            <person name="Veneault-Fourrey C."/>
            <person name="LaButti K."/>
            <person name="Lindquist E.A."/>
            <person name="Lipzen A."/>
            <person name="Lundell T."/>
            <person name="Morin E."/>
            <person name="Murat C."/>
            <person name="Riley R."/>
            <person name="Ohm R."/>
            <person name="Sun H."/>
            <person name="Tunlid A."/>
            <person name="Henrissat B."/>
            <person name="Grigoriev I.V."/>
            <person name="Hibbett D.S."/>
            <person name="Martin F."/>
        </authorList>
    </citation>
    <scope>NUCLEOTIDE SEQUENCE [LARGE SCALE GENOMIC DNA]</scope>
    <source>
        <strain evidence="3">F 1598</strain>
    </source>
</reference>
<dbReference type="Pfam" id="PF15496">
    <property type="entry name" value="DUF4646"/>
    <property type="match status" value="1"/>
</dbReference>
<dbReference type="AlphaFoldDB" id="A0A0C3F0D2"/>
<dbReference type="InterPro" id="IPR028018">
    <property type="entry name" value="DUF4646"/>
</dbReference>
<keyword evidence="3" id="KW-1185">Reference proteome</keyword>